<gene>
    <name evidence="2" type="ORF">NBR_LOCUS2146</name>
</gene>
<evidence type="ECO:0000313" key="2">
    <source>
        <dbReference type="EMBL" id="VDL65735.1"/>
    </source>
</evidence>
<sequence>MEMFQSDTDLVLRGGTANANELRTPLIYSDPELPAQSAAPPAGHKKLALQKYDMLSISIRFSPSSLQIPELGDGGLSEQSMHDDGTNDDAHPTAS</sequence>
<evidence type="ECO:0000313" key="3">
    <source>
        <dbReference type="Proteomes" id="UP000271162"/>
    </source>
</evidence>
<reference evidence="2 3" key="2">
    <citation type="submission" date="2018-11" db="EMBL/GenBank/DDBJ databases">
        <authorList>
            <consortium name="Pathogen Informatics"/>
        </authorList>
    </citation>
    <scope>NUCLEOTIDE SEQUENCE [LARGE SCALE GENOMIC DNA]</scope>
</reference>
<feature type="region of interest" description="Disordered" evidence="1">
    <location>
        <begin position="68"/>
        <end position="95"/>
    </location>
</feature>
<feature type="compositionally biased region" description="Basic and acidic residues" evidence="1">
    <location>
        <begin position="80"/>
        <end position="95"/>
    </location>
</feature>
<name>A0A0N4XHZ3_NIPBR</name>
<dbReference type="AlphaFoldDB" id="A0A0N4XHZ3"/>
<keyword evidence="3" id="KW-1185">Reference proteome</keyword>
<accession>A0A0N4XHZ3</accession>
<dbReference type="EMBL" id="UYSL01002247">
    <property type="protein sequence ID" value="VDL65735.1"/>
    <property type="molecule type" value="Genomic_DNA"/>
</dbReference>
<evidence type="ECO:0000313" key="4">
    <source>
        <dbReference type="WBParaSite" id="NBR_0000214501-mRNA-1"/>
    </source>
</evidence>
<protein>
    <submittedName>
        <fullName evidence="2 4">Uncharacterized protein</fullName>
    </submittedName>
</protein>
<dbReference type="WBParaSite" id="NBR_0000214501-mRNA-1">
    <property type="protein sequence ID" value="NBR_0000214501-mRNA-1"/>
    <property type="gene ID" value="NBR_0000214501"/>
</dbReference>
<evidence type="ECO:0000256" key="1">
    <source>
        <dbReference type="SAM" id="MobiDB-lite"/>
    </source>
</evidence>
<reference evidence="4" key="1">
    <citation type="submission" date="2017-02" db="UniProtKB">
        <authorList>
            <consortium name="WormBaseParasite"/>
        </authorList>
    </citation>
    <scope>IDENTIFICATION</scope>
</reference>
<organism evidence="4">
    <name type="scientific">Nippostrongylus brasiliensis</name>
    <name type="common">Rat hookworm</name>
    <dbReference type="NCBI Taxonomy" id="27835"/>
    <lineage>
        <taxon>Eukaryota</taxon>
        <taxon>Metazoa</taxon>
        <taxon>Ecdysozoa</taxon>
        <taxon>Nematoda</taxon>
        <taxon>Chromadorea</taxon>
        <taxon>Rhabditida</taxon>
        <taxon>Rhabditina</taxon>
        <taxon>Rhabditomorpha</taxon>
        <taxon>Strongyloidea</taxon>
        <taxon>Heligmosomidae</taxon>
        <taxon>Nippostrongylus</taxon>
    </lineage>
</organism>
<proteinExistence type="predicted"/>
<dbReference type="Proteomes" id="UP000271162">
    <property type="component" value="Unassembled WGS sequence"/>
</dbReference>